<organism evidence="6">
    <name type="scientific">Caldiarchaeum subterraneum</name>
    <dbReference type="NCBI Taxonomy" id="311458"/>
    <lineage>
        <taxon>Archaea</taxon>
        <taxon>Nitrososphaerota</taxon>
        <taxon>Candidatus Caldarchaeales</taxon>
        <taxon>Candidatus Caldarchaeaceae</taxon>
        <taxon>Candidatus Caldarchaeum</taxon>
    </lineage>
</organism>
<evidence type="ECO:0000259" key="4">
    <source>
        <dbReference type="Pfam" id="PF17146"/>
    </source>
</evidence>
<comment type="caution">
    <text evidence="6">The sequence shown here is derived from an EMBL/GenBank/DDBJ whole genome shotgun (WGS) entry which is preliminary data.</text>
</comment>
<sequence>MAGRRVFVLDTAALLSAQFEPGPAELVTVQEAVDEVVYGGLAPQRVSTALSTKAIKLKKPSPQAIKQVEETARMTGDLPKLSKTDLAVLALAYEERVGGAEVVVVTDDYSLQNTALRLGLGVWGVGRETVREMREWVYRCLVCGKVYTRPMNRCRECGGEVERVVKRASR</sequence>
<dbReference type="CDD" id="cd09876">
    <property type="entry name" value="PIN_Nob1-like"/>
    <property type="match status" value="1"/>
</dbReference>
<dbReference type="PANTHER" id="PTHR12814:SF2">
    <property type="entry name" value="RNA-BINDING PROTEIN NOB1"/>
    <property type="match status" value="1"/>
</dbReference>
<keyword evidence="2" id="KW-0479">Metal-binding</keyword>
<dbReference type="InterPro" id="IPR039907">
    <property type="entry name" value="NOB1"/>
</dbReference>
<evidence type="ECO:0000256" key="2">
    <source>
        <dbReference type="ARBA" id="ARBA00022723"/>
    </source>
</evidence>
<reference evidence="6" key="1">
    <citation type="journal article" date="2020" name="mSystems">
        <title>Genome- and Community-Level Interaction Insights into Carbon Utilization and Element Cycling Functions of Hydrothermarchaeota in Hydrothermal Sediment.</title>
        <authorList>
            <person name="Zhou Z."/>
            <person name="Liu Y."/>
            <person name="Xu W."/>
            <person name="Pan J."/>
            <person name="Luo Z.H."/>
            <person name="Li M."/>
        </authorList>
    </citation>
    <scope>NUCLEOTIDE SEQUENCE [LARGE SCALE GENOMIC DNA]</scope>
    <source>
        <strain evidence="6">SpSt-613</strain>
        <strain evidence="5">SpSt-669</strain>
    </source>
</reference>
<dbReference type="GO" id="GO:0016787">
    <property type="term" value="F:hydrolase activity"/>
    <property type="evidence" value="ECO:0007669"/>
    <property type="project" value="UniProtKB-KW"/>
</dbReference>
<dbReference type="GO" id="GO:0030490">
    <property type="term" value="P:maturation of SSU-rRNA"/>
    <property type="evidence" value="ECO:0007669"/>
    <property type="project" value="TreeGrafter"/>
</dbReference>
<evidence type="ECO:0000313" key="5">
    <source>
        <dbReference type="EMBL" id="HGL41138.1"/>
    </source>
</evidence>
<gene>
    <name evidence="6" type="ORF">ENT82_04630</name>
    <name evidence="5" type="ORF">ENU43_05695</name>
</gene>
<name>A0A7C4I6Q0_CALS0</name>
<proteinExistence type="predicted"/>
<dbReference type="AlphaFoldDB" id="A0A7C4I6Q0"/>
<dbReference type="EMBL" id="DTCM01000073">
    <property type="protein sequence ID" value="HGL41138.1"/>
    <property type="molecule type" value="Genomic_DNA"/>
</dbReference>
<keyword evidence="3" id="KW-0378">Hydrolase</keyword>
<evidence type="ECO:0000313" key="6">
    <source>
        <dbReference type="EMBL" id="HGN90395.1"/>
    </source>
</evidence>
<keyword evidence="6" id="KW-0255">Endonuclease</keyword>
<evidence type="ECO:0000256" key="3">
    <source>
        <dbReference type="ARBA" id="ARBA00022801"/>
    </source>
</evidence>
<dbReference type="EMBL" id="DTAD01000046">
    <property type="protein sequence ID" value="HGN90395.1"/>
    <property type="molecule type" value="Genomic_DNA"/>
</dbReference>
<dbReference type="GO" id="GO:0004521">
    <property type="term" value="F:RNA endonuclease activity"/>
    <property type="evidence" value="ECO:0007669"/>
    <property type="project" value="TreeGrafter"/>
</dbReference>
<dbReference type="PANTHER" id="PTHR12814">
    <property type="entry name" value="RNA-BINDING PROTEIN NOB1"/>
    <property type="match status" value="1"/>
</dbReference>
<dbReference type="InterPro" id="IPR033411">
    <property type="entry name" value="Ribonuclease_PIN"/>
</dbReference>
<dbReference type="Gene3D" id="3.40.50.1010">
    <property type="entry name" value="5'-nuclease"/>
    <property type="match status" value="1"/>
</dbReference>
<dbReference type="GO" id="GO:0030688">
    <property type="term" value="C:preribosome, small subunit precursor"/>
    <property type="evidence" value="ECO:0007669"/>
    <property type="project" value="TreeGrafter"/>
</dbReference>
<feature type="domain" description="Ribonuclease PIN" evidence="4">
    <location>
        <begin position="8"/>
        <end position="94"/>
    </location>
</feature>
<keyword evidence="1" id="KW-0540">Nuclease</keyword>
<accession>A0A7C4I6Q0</accession>
<dbReference type="GO" id="GO:0046872">
    <property type="term" value="F:metal ion binding"/>
    <property type="evidence" value="ECO:0007669"/>
    <property type="project" value="UniProtKB-KW"/>
</dbReference>
<dbReference type="Pfam" id="PF17146">
    <property type="entry name" value="PIN_6"/>
    <property type="match status" value="1"/>
</dbReference>
<evidence type="ECO:0000256" key="1">
    <source>
        <dbReference type="ARBA" id="ARBA00022722"/>
    </source>
</evidence>
<protein>
    <submittedName>
        <fullName evidence="6">NOB1 family endonuclease</fullName>
    </submittedName>
</protein>